<dbReference type="STRING" id="766136.BHF68_14135"/>
<organism evidence="1 2">
    <name type="scientific">Desulfuribacillus alkaliarsenatis</name>
    <dbReference type="NCBI Taxonomy" id="766136"/>
    <lineage>
        <taxon>Bacteria</taxon>
        <taxon>Bacillati</taxon>
        <taxon>Bacillota</taxon>
        <taxon>Desulfuribacillia</taxon>
        <taxon>Desulfuribacillales</taxon>
        <taxon>Desulfuribacillaceae</taxon>
        <taxon>Desulfuribacillus</taxon>
    </lineage>
</organism>
<dbReference type="AlphaFoldDB" id="A0A1E5G3S9"/>
<dbReference type="EMBL" id="MIJE01000005">
    <property type="protein sequence ID" value="OEF97732.1"/>
    <property type="molecule type" value="Genomic_DNA"/>
</dbReference>
<sequence length="100" mass="11698">MSYDICSICGRFYAKDGQSYCGECRDKDKKEFNKLRTLVKQRPGILAFEASNQTGIPINTIMRYVKERRIYIAGDGKDSGKIYFRDTLPEDSRKRRWTND</sequence>
<accession>A0A1E5G3S9</accession>
<proteinExistence type="predicted"/>
<reference evidence="1 2" key="1">
    <citation type="submission" date="2016-09" db="EMBL/GenBank/DDBJ databases">
        <title>Draft genome sequence for the type strain of Desulfuribacillus alkaliarsenatis AHT28, an obligately anaerobic, sulfidogenic bacterium isolated from Russian soda lake sediments.</title>
        <authorList>
            <person name="Abin C.A."/>
            <person name="Hollibaugh J.T."/>
        </authorList>
    </citation>
    <scope>NUCLEOTIDE SEQUENCE [LARGE SCALE GENOMIC DNA]</scope>
    <source>
        <strain evidence="1 2">AHT28</strain>
    </source>
</reference>
<evidence type="ECO:0008006" key="3">
    <source>
        <dbReference type="Google" id="ProtNLM"/>
    </source>
</evidence>
<name>A0A1E5G3S9_9FIRM</name>
<protein>
    <recommendedName>
        <fullName evidence="3">Flagellar protein</fullName>
    </recommendedName>
</protein>
<comment type="caution">
    <text evidence="1">The sequence shown here is derived from an EMBL/GenBank/DDBJ whole genome shotgun (WGS) entry which is preliminary data.</text>
</comment>
<dbReference type="Proteomes" id="UP000094296">
    <property type="component" value="Unassembled WGS sequence"/>
</dbReference>
<gene>
    <name evidence="1" type="ORF">BHF68_14135</name>
</gene>
<evidence type="ECO:0000313" key="1">
    <source>
        <dbReference type="EMBL" id="OEF97732.1"/>
    </source>
</evidence>
<dbReference type="OrthoDB" id="1707905at2"/>
<dbReference type="RefSeq" id="WP_069642602.1">
    <property type="nucleotide sequence ID" value="NZ_MIJE01000005.1"/>
</dbReference>
<keyword evidence="2" id="KW-1185">Reference proteome</keyword>
<evidence type="ECO:0000313" key="2">
    <source>
        <dbReference type="Proteomes" id="UP000094296"/>
    </source>
</evidence>